<dbReference type="RefSeq" id="WP_064280828.1">
    <property type="nucleotide sequence ID" value="NZ_LWCS01000014.1"/>
</dbReference>
<name>A0A178M1K6_MYCIR</name>
<feature type="domain" description="VOC" evidence="1">
    <location>
        <begin position="4"/>
        <end position="125"/>
    </location>
</feature>
<dbReference type="InterPro" id="IPR029068">
    <property type="entry name" value="Glyas_Bleomycin-R_OHBP_Dase"/>
</dbReference>
<dbReference type="PROSITE" id="PS51819">
    <property type="entry name" value="VOC"/>
    <property type="match status" value="1"/>
</dbReference>
<dbReference type="Pfam" id="PF00903">
    <property type="entry name" value="Glyoxalase"/>
    <property type="match status" value="1"/>
</dbReference>
<dbReference type="eggNOG" id="COG0346">
    <property type="taxonomic scope" value="Bacteria"/>
</dbReference>
<sequence>MEQRISLITLGVDDLARARRFYEDGLGWVAHAAPEGVVFYQLPGMALALFGRADLAEDAHRPVDGHFSGITIAINQRTEADVDAVLAQAHAAGGTILKPAEKVFWGGYSGYFADPDGHVWEVALNPDWTINADGTLTL</sequence>
<organism evidence="2 3">
    <name type="scientific">Mycolicibacterium iranicum</name>
    <name type="common">Mycobacterium iranicum</name>
    <dbReference type="NCBI Taxonomy" id="912594"/>
    <lineage>
        <taxon>Bacteria</taxon>
        <taxon>Bacillati</taxon>
        <taxon>Actinomycetota</taxon>
        <taxon>Actinomycetes</taxon>
        <taxon>Mycobacteriales</taxon>
        <taxon>Mycobacteriaceae</taxon>
        <taxon>Mycolicibacterium</taxon>
    </lineage>
</organism>
<dbReference type="PANTHER" id="PTHR36503">
    <property type="entry name" value="BLR2520 PROTEIN"/>
    <property type="match status" value="1"/>
</dbReference>
<evidence type="ECO:0000259" key="1">
    <source>
        <dbReference type="PROSITE" id="PS51819"/>
    </source>
</evidence>
<dbReference type="Gene3D" id="3.10.180.10">
    <property type="entry name" value="2,3-Dihydroxybiphenyl 1,2-Dioxygenase, domain 1"/>
    <property type="match status" value="1"/>
</dbReference>
<dbReference type="Proteomes" id="UP000078396">
    <property type="component" value="Unassembled WGS sequence"/>
</dbReference>
<comment type="caution">
    <text evidence="2">The sequence shown here is derived from an EMBL/GenBank/DDBJ whole genome shotgun (WGS) entry which is preliminary data.</text>
</comment>
<accession>A0A178M1K6</accession>
<dbReference type="CDD" id="cd07251">
    <property type="entry name" value="VOC_like"/>
    <property type="match status" value="1"/>
</dbReference>
<evidence type="ECO:0000313" key="3">
    <source>
        <dbReference type="Proteomes" id="UP000078396"/>
    </source>
</evidence>
<dbReference type="OrthoDB" id="9798430at2"/>
<proteinExistence type="predicted"/>
<dbReference type="AlphaFoldDB" id="A0A178M1K6"/>
<protein>
    <submittedName>
        <fullName evidence="2">Glyoxalase</fullName>
    </submittedName>
</protein>
<gene>
    <name evidence="2" type="ORF">A4X20_15350</name>
</gene>
<dbReference type="EMBL" id="LWCS01000014">
    <property type="protein sequence ID" value="OAN40168.1"/>
    <property type="molecule type" value="Genomic_DNA"/>
</dbReference>
<evidence type="ECO:0000313" key="2">
    <source>
        <dbReference type="EMBL" id="OAN40168.1"/>
    </source>
</evidence>
<dbReference type="SUPFAM" id="SSF54593">
    <property type="entry name" value="Glyoxalase/Bleomycin resistance protein/Dihydroxybiphenyl dioxygenase"/>
    <property type="match status" value="1"/>
</dbReference>
<dbReference type="InterPro" id="IPR037523">
    <property type="entry name" value="VOC_core"/>
</dbReference>
<dbReference type="STRING" id="912594.AWC12_13865"/>
<dbReference type="InterPro" id="IPR004360">
    <property type="entry name" value="Glyas_Fos-R_dOase_dom"/>
</dbReference>
<reference evidence="2 3" key="1">
    <citation type="submission" date="2016-04" db="EMBL/GenBank/DDBJ databases">
        <title>Draft Genome Sequences of Staphylococcus capitis Strain H36, S. capitis Strain H65, S. cohnii Strain H62, S. hominis Strain H69, Mycobacterium iranicum Strain H39, Plantibacter sp. Strain H53, Pseudomonas oryzihabitans Strain H72, and Microbacterium sp. Strain H83, isolated from residential settings.</title>
        <authorList>
            <person name="Lymperopoulou D."/>
            <person name="Adams R.I."/>
            <person name="Lindow S."/>
            <person name="Coil D.A."/>
            <person name="Jospin G."/>
            <person name="Eisen J.A."/>
        </authorList>
    </citation>
    <scope>NUCLEOTIDE SEQUENCE [LARGE SCALE GENOMIC DNA]</scope>
    <source>
        <strain evidence="2 3">H39</strain>
    </source>
</reference>
<dbReference type="PANTHER" id="PTHR36503:SF1">
    <property type="entry name" value="BLR2520 PROTEIN"/>
    <property type="match status" value="1"/>
</dbReference>